<name>M6V2T5_9LEPT</name>
<protein>
    <submittedName>
        <fullName evidence="2">Uncharacterized protein</fullName>
    </submittedName>
</protein>
<proteinExistence type="predicted"/>
<sequence>MTGEGPEKNPRHSPSPLSEEKIREMDLHDRRMRRINTTPGAGDTIDAFLALSERDRATVDALVKQLKG</sequence>
<evidence type="ECO:0000313" key="2">
    <source>
        <dbReference type="EMBL" id="EMO43838.1"/>
    </source>
</evidence>
<comment type="caution">
    <text evidence="2">The sequence shown here is derived from an EMBL/GenBank/DDBJ whole genome shotgun (WGS) entry which is preliminary data.</text>
</comment>
<evidence type="ECO:0000256" key="1">
    <source>
        <dbReference type="SAM" id="MobiDB-lite"/>
    </source>
</evidence>
<feature type="region of interest" description="Disordered" evidence="1">
    <location>
        <begin position="1"/>
        <end position="26"/>
    </location>
</feature>
<dbReference type="EMBL" id="AHOQ02000048">
    <property type="protein sequence ID" value="EMO43838.1"/>
    <property type="molecule type" value="Genomic_DNA"/>
</dbReference>
<evidence type="ECO:0000313" key="3">
    <source>
        <dbReference type="Proteomes" id="UP000012160"/>
    </source>
</evidence>
<reference evidence="2 3" key="1">
    <citation type="submission" date="2013-01" db="EMBL/GenBank/DDBJ databases">
        <authorList>
            <person name="Harkins D.M."/>
            <person name="Durkin A.S."/>
            <person name="Brinkac L.M."/>
            <person name="Haft D.H."/>
            <person name="Selengut J.D."/>
            <person name="Sanka R."/>
            <person name="DePew J."/>
            <person name="Purushe J."/>
            <person name="Matthias M.A."/>
            <person name="Vinetz J.M."/>
            <person name="Sutton G.G."/>
            <person name="Nierman W.C."/>
            <person name="Fouts D.E."/>
        </authorList>
    </citation>
    <scope>NUCLEOTIDE SEQUENCE [LARGE SCALE GENOMIC DNA]</scope>
    <source>
        <strain evidence="2 3">ZUN179</strain>
    </source>
</reference>
<gene>
    <name evidence="2" type="ORF">LEP1GSC187_0477</name>
</gene>
<organism evidence="2 3">
    <name type="scientific">Leptospira santarosai str. ZUN179</name>
    <dbReference type="NCBI Taxonomy" id="1049985"/>
    <lineage>
        <taxon>Bacteria</taxon>
        <taxon>Pseudomonadati</taxon>
        <taxon>Spirochaetota</taxon>
        <taxon>Spirochaetia</taxon>
        <taxon>Leptospirales</taxon>
        <taxon>Leptospiraceae</taxon>
        <taxon>Leptospira</taxon>
    </lineage>
</organism>
<feature type="compositionally biased region" description="Basic and acidic residues" evidence="1">
    <location>
        <begin position="1"/>
        <end position="10"/>
    </location>
</feature>
<accession>M6V2T5</accession>
<dbReference type="AlphaFoldDB" id="M6V2T5"/>
<dbReference type="Proteomes" id="UP000012160">
    <property type="component" value="Unassembled WGS sequence"/>
</dbReference>